<reference evidence="1 2" key="1">
    <citation type="submission" date="2016-11" db="EMBL/GenBank/DDBJ databases">
        <authorList>
            <person name="Jaros S."/>
            <person name="Januszkiewicz K."/>
            <person name="Wedrychowicz H."/>
        </authorList>
    </citation>
    <scope>NUCLEOTIDE SEQUENCE [LARGE SCALE GENOMIC DNA]</scope>
    <source>
        <strain evidence="1 2">GAS138</strain>
    </source>
</reference>
<gene>
    <name evidence="1" type="ORF">SAMN05443248_6053</name>
</gene>
<dbReference type="AlphaFoldDB" id="A0A1M5VMJ5"/>
<dbReference type="Pfam" id="PF13671">
    <property type="entry name" value="AAA_33"/>
    <property type="match status" value="1"/>
</dbReference>
<dbReference type="InterPro" id="IPR011009">
    <property type="entry name" value="Kinase-like_dom_sf"/>
</dbReference>
<dbReference type="Gene3D" id="3.40.50.300">
    <property type="entry name" value="P-loop containing nucleotide triphosphate hydrolases"/>
    <property type="match status" value="1"/>
</dbReference>
<evidence type="ECO:0000313" key="1">
    <source>
        <dbReference type="EMBL" id="SHH76447.1"/>
    </source>
</evidence>
<dbReference type="SUPFAM" id="SSF56112">
    <property type="entry name" value="Protein kinase-like (PK-like)"/>
    <property type="match status" value="1"/>
</dbReference>
<dbReference type="EMBL" id="LT670817">
    <property type="protein sequence ID" value="SHH76447.1"/>
    <property type="molecule type" value="Genomic_DNA"/>
</dbReference>
<dbReference type="RefSeq" id="WP_079604513.1">
    <property type="nucleotide sequence ID" value="NZ_LT670817.1"/>
</dbReference>
<dbReference type="PANTHER" id="PTHR43883">
    <property type="entry name" value="SLR0207 PROTEIN"/>
    <property type="match status" value="1"/>
</dbReference>
<dbReference type="InterPro" id="IPR027417">
    <property type="entry name" value="P-loop_NTPase"/>
</dbReference>
<sequence>MTDSTAADTRTQESVFAFLADPAIHPEVHRIDTHAATVFLEGDRALKIKRAVRFPYLDYSTLEKRKAACDEEIRINRPFAPQIYHRVVPITRNADGSLEIDGKGTPVEFAIEMTRFDERRTIDHLAEAGPLDPELVDAVADAIAASHLNAPPAPAEAWIASILSIIEGNTTAFRTAACFSTNEVDDLDEASRSALSRVRELLERRGRQGCVRRCHGDLHLANIVLIDHRPVLFDAIEFDPEIASIDVLYDLAFAMMDCIRYDRHAAACALLNRYLSATPSENLDALAALPLFLSLRAAIRANVMLARQGRNSGDTTDAMQSARAYFEIARLAIHPPAPALVAIGGLSGTGKSILARSLAPAVMPLPGAVVLRTDVLRKQHFQVRETDRLPASAYQPEITEQIYEILLQRASRILSQGHSVVVDAVFARESERAAIRDAARKLDIRFVGLFLEADLATRLSRVGRRAGDASDATPEIAGLQEKYEIGAVDWTVIDASGTPEQTLIQSQRWINPDEPARRLQ</sequence>
<protein>
    <submittedName>
        <fullName evidence="1">Uncharacterized protein</fullName>
    </submittedName>
</protein>
<dbReference type="InterPro" id="IPR052732">
    <property type="entry name" value="Cell-binding_unc_protein"/>
</dbReference>
<accession>A0A1M5VMJ5</accession>
<dbReference type="OrthoDB" id="9810277at2"/>
<dbReference type="PANTHER" id="PTHR43883:SF1">
    <property type="entry name" value="GLUCONOKINASE"/>
    <property type="match status" value="1"/>
</dbReference>
<dbReference type="SUPFAM" id="SSF52540">
    <property type="entry name" value="P-loop containing nucleoside triphosphate hydrolases"/>
    <property type="match status" value="1"/>
</dbReference>
<evidence type="ECO:0000313" key="2">
    <source>
        <dbReference type="Proteomes" id="UP000189796"/>
    </source>
</evidence>
<dbReference type="Proteomes" id="UP000189796">
    <property type="component" value="Chromosome I"/>
</dbReference>
<dbReference type="Gene3D" id="3.90.1200.10">
    <property type="match status" value="1"/>
</dbReference>
<proteinExistence type="predicted"/>
<name>A0A1M5VMJ5_9BRAD</name>
<organism evidence="1 2">
    <name type="scientific">Bradyrhizobium erythrophlei</name>
    <dbReference type="NCBI Taxonomy" id="1437360"/>
    <lineage>
        <taxon>Bacteria</taxon>
        <taxon>Pseudomonadati</taxon>
        <taxon>Pseudomonadota</taxon>
        <taxon>Alphaproteobacteria</taxon>
        <taxon>Hyphomicrobiales</taxon>
        <taxon>Nitrobacteraceae</taxon>
        <taxon>Bradyrhizobium</taxon>
    </lineage>
</organism>